<dbReference type="GO" id="GO:0009313">
    <property type="term" value="P:oligosaccharide catabolic process"/>
    <property type="evidence" value="ECO:0007669"/>
    <property type="project" value="TreeGrafter"/>
</dbReference>
<gene>
    <name evidence="5" type="ORF">I0K15_03695</name>
</gene>
<organism evidence="5 6">
    <name type="scientific">Pontivivens ytuae</name>
    <dbReference type="NCBI Taxonomy" id="2789856"/>
    <lineage>
        <taxon>Bacteria</taxon>
        <taxon>Pseudomonadati</taxon>
        <taxon>Pseudomonadota</taxon>
        <taxon>Alphaproteobacteria</taxon>
        <taxon>Rhodobacterales</taxon>
        <taxon>Paracoccaceae</taxon>
        <taxon>Pontivivens</taxon>
    </lineage>
</organism>
<keyword evidence="2" id="KW-0378">Hydrolase</keyword>
<evidence type="ECO:0000313" key="6">
    <source>
        <dbReference type="Proteomes" id="UP000594800"/>
    </source>
</evidence>
<sequence>MSNPDWWRGATIYQVYPRSYQDTDADGIGDLKGITRRLDHIASLGVDAIWISPFMASPMKDFGYDVSDYRDVDPMFGTLADFDELIAEAHKRNLKVTIDMVMAHCSDQHAWFRESRQSRDNPKADWFVWAEAQEDGSAPTNWLSVFGGPCWEWDSVRRQYYMHNFLKEQPQLNYHNPEVQEAMLGEIRFWLDRGVDGFRFDACNYHFHDTELRNNPPAERSSGSSFIEASNPYSFQDHLYDKSRPENLAFLRRVRALLDEYDDRTSVGEVGDEHRSYDTVAAYTRGTERLHMAYTFDLLADQFSAEFIRGTIERIEDKVREGWVCHSFSNHDVTRHVTRWAEPGDDRERLAKFCISLLTALRGSICLYQGEELALPEADVAYEDLTDPYGIRFWPGFKGRDGCRTPMVWESEARFGGFSETNAEKPWLPVPDEHLPLAVDRQQPGGVLDHYRAAIALRQGSEVLLKGEIAFHDFGDDILAFERSHDSARMLCLFNFDRRARRVEAAGNPRRVPTATEQVATRDGGELVLPPLGFALMDLEG</sequence>
<evidence type="ECO:0000256" key="1">
    <source>
        <dbReference type="ARBA" id="ARBA00008061"/>
    </source>
</evidence>
<dbReference type="CDD" id="cd11330">
    <property type="entry name" value="AmyAc_OligoGlu"/>
    <property type="match status" value="1"/>
</dbReference>
<dbReference type="PANTHER" id="PTHR10357">
    <property type="entry name" value="ALPHA-AMYLASE FAMILY MEMBER"/>
    <property type="match status" value="1"/>
</dbReference>
<dbReference type="SMART" id="SM00642">
    <property type="entry name" value="Aamy"/>
    <property type="match status" value="1"/>
</dbReference>
<evidence type="ECO:0000256" key="3">
    <source>
        <dbReference type="ARBA" id="ARBA00023295"/>
    </source>
</evidence>
<evidence type="ECO:0000259" key="4">
    <source>
        <dbReference type="SMART" id="SM00642"/>
    </source>
</evidence>
<dbReference type="PANTHER" id="PTHR10357:SF179">
    <property type="entry name" value="NEUTRAL AND BASIC AMINO ACID TRANSPORT PROTEIN RBAT"/>
    <property type="match status" value="1"/>
</dbReference>
<comment type="similarity">
    <text evidence="1">Belongs to the glycosyl hydrolase 13 family.</text>
</comment>
<dbReference type="InterPro" id="IPR045857">
    <property type="entry name" value="O16G_dom_2"/>
</dbReference>
<dbReference type="Proteomes" id="UP000594800">
    <property type="component" value="Chromosome"/>
</dbReference>
<dbReference type="InterPro" id="IPR013780">
    <property type="entry name" value="Glyco_hydro_b"/>
</dbReference>
<dbReference type="SUPFAM" id="SSF51445">
    <property type="entry name" value="(Trans)glycosidases"/>
    <property type="match status" value="1"/>
</dbReference>
<dbReference type="AlphaFoldDB" id="A0A7S9LTG1"/>
<keyword evidence="3" id="KW-0326">Glycosidase</keyword>
<dbReference type="InterPro" id="IPR017853">
    <property type="entry name" value="GH"/>
</dbReference>
<evidence type="ECO:0000256" key="2">
    <source>
        <dbReference type="ARBA" id="ARBA00022801"/>
    </source>
</evidence>
<dbReference type="InterPro" id="IPR006047">
    <property type="entry name" value="GH13_cat_dom"/>
</dbReference>
<dbReference type="FunFam" id="3.90.400.10:FF:000002">
    <property type="entry name" value="Sucrose isomerase"/>
    <property type="match status" value="1"/>
</dbReference>
<reference evidence="5 6" key="1">
    <citation type="submission" date="2020-11" db="EMBL/GenBank/DDBJ databases">
        <title>Description of Pontivivens ytuae sp. nov. isolated from deep sea sediment of Mariana Trench.</title>
        <authorList>
            <person name="Wang Z."/>
            <person name="Sun Q.-L."/>
            <person name="Xu X.-D."/>
            <person name="Tang Y.-Z."/>
            <person name="Zhang J."/>
        </authorList>
    </citation>
    <scope>NUCLEOTIDE SEQUENCE [LARGE SCALE GENOMIC DNA]</scope>
    <source>
        <strain evidence="5 6">MT2928</strain>
    </source>
</reference>
<dbReference type="Gene3D" id="3.90.400.10">
    <property type="entry name" value="Oligo-1,6-glucosidase, Domain 2"/>
    <property type="match status" value="1"/>
</dbReference>
<dbReference type="RefSeq" id="WP_196104084.1">
    <property type="nucleotide sequence ID" value="NZ_CP064942.1"/>
</dbReference>
<accession>A0A7S9LTG1</accession>
<evidence type="ECO:0000313" key="5">
    <source>
        <dbReference type="EMBL" id="QPH54883.1"/>
    </source>
</evidence>
<keyword evidence="6" id="KW-1185">Reference proteome</keyword>
<dbReference type="Pfam" id="PF00128">
    <property type="entry name" value="Alpha-amylase"/>
    <property type="match status" value="1"/>
</dbReference>
<protein>
    <submittedName>
        <fullName evidence="5">Alpha glucosidase</fullName>
    </submittedName>
</protein>
<dbReference type="EMBL" id="CP064942">
    <property type="protein sequence ID" value="QPH54883.1"/>
    <property type="molecule type" value="Genomic_DNA"/>
</dbReference>
<dbReference type="GO" id="GO:0004556">
    <property type="term" value="F:alpha-amylase activity"/>
    <property type="evidence" value="ECO:0007669"/>
    <property type="project" value="TreeGrafter"/>
</dbReference>
<feature type="domain" description="Glycosyl hydrolase family 13 catalytic" evidence="4">
    <location>
        <begin position="14"/>
        <end position="404"/>
    </location>
</feature>
<dbReference type="Gene3D" id="3.20.20.80">
    <property type="entry name" value="Glycosidases"/>
    <property type="match status" value="1"/>
</dbReference>
<proteinExistence type="inferred from homology"/>
<name>A0A7S9LTG1_9RHOB</name>
<dbReference type="SUPFAM" id="SSF51011">
    <property type="entry name" value="Glycosyl hydrolase domain"/>
    <property type="match status" value="1"/>
</dbReference>
<dbReference type="Gene3D" id="2.60.40.1180">
    <property type="entry name" value="Golgi alpha-mannosidase II"/>
    <property type="match status" value="1"/>
</dbReference>
<dbReference type="KEGG" id="poz:I0K15_03695"/>